<dbReference type="EMBL" id="CABIKM010000011">
    <property type="protein sequence ID" value="VUZ84373.1"/>
    <property type="molecule type" value="Genomic_DNA"/>
</dbReference>
<evidence type="ECO:0000259" key="2">
    <source>
        <dbReference type="SMART" id="SM00858"/>
    </source>
</evidence>
<accession>A0A564ZGT6</accession>
<protein>
    <submittedName>
        <fullName evidence="3">SAF domain protein</fullName>
    </submittedName>
</protein>
<dbReference type="InterPro" id="IPR017592">
    <property type="entry name" value="Pilus_assmbl_Flp-typ_CpaB"/>
</dbReference>
<feature type="region of interest" description="Disordered" evidence="1">
    <location>
        <begin position="225"/>
        <end position="259"/>
    </location>
</feature>
<keyword evidence="4" id="KW-1185">Reference proteome</keyword>
<reference evidence="3 4" key="1">
    <citation type="submission" date="2019-07" db="EMBL/GenBank/DDBJ databases">
        <authorList>
            <person name="Cremers G."/>
        </authorList>
    </citation>
    <scope>NUCLEOTIDE SEQUENCE [LARGE SCALE GENOMIC DNA]</scope>
</reference>
<evidence type="ECO:0000256" key="1">
    <source>
        <dbReference type="SAM" id="MobiDB-lite"/>
    </source>
</evidence>
<organism evidence="3 4">
    <name type="scientific">Candidatus Methylomirabilis lanthanidiphila</name>
    <dbReference type="NCBI Taxonomy" id="2211376"/>
    <lineage>
        <taxon>Bacteria</taxon>
        <taxon>Candidatus Methylomirabilota</taxon>
        <taxon>Candidatus Methylomirabilia</taxon>
        <taxon>Candidatus Methylomirabilales</taxon>
        <taxon>Candidatus Methylomirabilaceae</taxon>
        <taxon>Candidatus Methylomirabilis</taxon>
    </lineage>
</organism>
<dbReference type="InterPro" id="IPR013974">
    <property type="entry name" value="SAF"/>
</dbReference>
<feature type="compositionally biased region" description="Basic and acidic residues" evidence="1">
    <location>
        <begin position="246"/>
        <end position="259"/>
    </location>
</feature>
<dbReference type="SUPFAM" id="SSF51269">
    <property type="entry name" value="AFP III-like domain"/>
    <property type="match status" value="1"/>
</dbReference>
<evidence type="ECO:0000313" key="4">
    <source>
        <dbReference type="Proteomes" id="UP000334340"/>
    </source>
</evidence>
<dbReference type="Pfam" id="PF08666">
    <property type="entry name" value="SAF"/>
    <property type="match status" value="1"/>
</dbReference>
<proteinExistence type="predicted"/>
<dbReference type="InterPro" id="IPR036732">
    <property type="entry name" value="AFP_Neu5c_C_sf"/>
</dbReference>
<dbReference type="CDD" id="cd11614">
    <property type="entry name" value="SAF_CpaB_FlgA_like"/>
    <property type="match status" value="1"/>
</dbReference>
<name>A0A564ZGT6_9BACT</name>
<feature type="domain" description="SAF" evidence="2">
    <location>
        <begin position="43"/>
        <end position="105"/>
    </location>
</feature>
<dbReference type="Pfam" id="PF16976">
    <property type="entry name" value="RcpC"/>
    <property type="match status" value="1"/>
</dbReference>
<gene>
    <name evidence="3" type="ORF">MELA_00744</name>
</gene>
<dbReference type="SMART" id="SM00858">
    <property type="entry name" value="SAF"/>
    <property type="match status" value="1"/>
</dbReference>
<dbReference type="AlphaFoldDB" id="A0A564ZGT6"/>
<evidence type="ECO:0000313" key="3">
    <source>
        <dbReference type="EMBL" id="VUZ84373.1"/>
    </source>
</evidence>
<dbReference type="InterPro" id="IPR031571">
    <property type="entry name" value="RcpC_dom"/>
</dbReference>
<dbReference type="NCBIfam" id="TIGR03177">
    <property type="entry name" value="pilus_cpaB"/>
    <property type="match status" value="1"/>
</dbReference>
<sequence>MPVKRLILMLATALICAVLASVLVVRYVRTREEEARRTRMEAQPIVVAANNIPMGTRLDAGLITVRDWPKAGVPQGALSERDAAVGRLVKGEITRDEPILESRLFPKDVSGTPGIMSVMVPPGKRAMAVGVNEVIGVSGFILPKDRVDVIATRSDQSSKSSETILQNIEVLAAGKRLEQEGKQNVEVPTLTLAVSPPEAERLALALQQGKIHIALRSVMDRDRQEGHLAASAQEAVVRRKAGSRKTQADTKPEKKEGKMIEIEVIRGDKRTTETYPIETP</sequence>
<dbReference type="Proteomes" id="UP000334340">
    <property type="component" value="Unassembled WGS sequence"/>
</dbReference>